<dbReference type="InterPro" id="IPR036390">
    <property type="entry name" value="WH_DNA-bd_sf"/>
</dbReference>
<dbReference type="GO" id="GO:0051304">
    <property type="term" value="P:chromosome separation"/>
    <property type="evidence" value="ECO:0007669"/>
    <property type="project" value="InterPro"/>
</dbReference>
<evidence type="ECO:0000256" key="3">
    <source>
        <dbReference type="ARBA" id="ARBA00022829"/>
    </source>
</evidence>
<evidence type="ECO:0000313" key="7">
    <source>
        <dbReference type="Proteomes" id="UP000614047"/>
    </source>
</evidence>
<evidence type="ECO:0000313" key="6">
    <source>
        <dbReference type="EMBL" id="MBG6088535.1"/>
    </source>
</evidence>
<keyword evidence="1" id="KW-0963">Cytoplasm</keyword>
<evidence type="ECO:0000256" key="4">
    <source>
        <dbReference type="ARBA" id="ARBA00023306"/>
    </source>
</evidence>
<dbReference type="GO" id="GO:0051301">
    <property type="term" value="P:cell division"/>
    <property type="evidence" value="ECO:0007669"/>
    <property type="project" value="UniProtKB-KW"/>
</dbReference>
<keyword evidence="4" id="KW-0131">Cell cycle</keyword>
<reference evidence="6" key="1">
    <citation type="submission" date="2020-11" db="EMBL/GenBank/DDBJ databases">
        <title>Sequencing the genomes of 1000 actinobacteria strains.</title>
        <authorList>
            <person name="Klenk H.-P."/>
        </authorList>
    </citation>
    <scope>NUCLEOTIDE SEQUENCE</scope>
    <source>
        <strain evidence="6">DSM 43175</strain>
    </source>
</reference>
<dbReference type="NCBIfam" id="TIGR00281">
    <property type="entry name" value="SMC-Scp complex subunit ScpB"/>
    <property type="match status" value="1"/>
</dbReference>
<dbReference type="PANTHER" id="PTHR34298:SF2">
    <property type="entry name" value="SEGREGATION AND CONDENSATION PROTEIN B"/>
    <property type="match status" value="1"/>
</dbReference>
<keyword evidence="3" id="KW-0159">Chromosome partition</keyword>
<dbReference type="SUPFAM" id="SSF46785">
    <property type="entry name" value="Winged helix' DNA-binding domain"/>
    <property type="match status" value="2"/>
</dbReference>
<dbReference type="Proteomes" id="UP000614047">
    <property type="component" value="Unassembled WGS sequence"/>
</dbReference>
<proteinExistence type="predicted"/>
<dbReference type="InterPro" id="IPR036388">
    <property type="entry name" value="WH-like_DNA-bd_sf"/>
</dbReference>
<dbReference type="Gene3D" id="1.10.10.10">
    <property type="entry name" value="Winged helix-like DNA-binding domain superfamily/Winged helix DNA-binding domain"/>
    <property type="match status" value="2"/>
</dbReference>
<dbReference type="RefSeq" id="WP_231403763.1">
    <property type="nucleotide sequence ID" value="NZ_BAABES010000005.1"/>
</dbReference>
<keyword evidence="2" id="KW-0132">Cell division</keyword>
<dbReference type="InterPro" id="IPR005234">
    <property type="entry name" value="ScpB_csome_segregation"/>
</dbReference>
<feature type="region of interest" description="Disordered" evidence="5">
    <location>
        <begin position="1"/>
        <end position="47"/>
    </location>
</feature>
<evidence type="ECO:0000256" key="5">
    <source>
        <dbReference type="SAM" id="MobiDB-lite"/>
    </source>
</evidence>
<keyword evidence="7" id="KW-1185">Reference proteome</keyword>
<dbReference type="EMBL" id="JADOUA010000001">
    <property type="protein sequence ID" value="MBG6088535.1"/>
    <property type="molecule type" value="Genomic_DNA"/>
</dbReference>
<name>A0A931GIQ7_9ACTN</name>
<comment type="caution">
    <text evidence="6">The sequence shown here is derived from an EMBL/GenBank/DDBJ whole genome shotgun (WGS) entry which is preliminary data.</text>
</comment>
<evidence type="ECO:0000256" key="2">
    <source>
        <dbReference type="ARBA" id="ARBA00022618"/>
    </source>
</evidence>
<dbReference type="PANTHER" id="PTHR34298">
    <property type="entry name" value="SEGREGATION AND CONDENSATION PROTEIN B"/>
    <property type="match status" value="1"/>
</dbReference>
<organism evidence="6 7">
    <name type="scientific">Actinomadura viridis</name>
    <dbReference type="NCBI Taxonomy" id="58110"/>
    <lineage>
        <taxon>Bacteria</taxon>
        <taxon>Bacillati</taxon>
        <taxon>Actinomycetota</taxon>
        <taxon>Actinomycetes</taxon>
        <taxon>Streptosporangiales</taxon>
        <taxon>Thermomonosporaceae</taxon>
        <taxon>Actinomadura</taxon>
    </lineage>
</organism>
<evidence type="ECO:0000256" key="1">
    <source>
        <dbReference type="ARBA" id="ARBA00022490"/>
    </source>
</evidence>
<dbReference type="Pfam" id="PF04079">
    <property type="entry name" value="SMC_ScpB"/>
    <property type="match status" value="1"/>
</dbReference>
<accession>A0A931GIQ7</accession>
<dbReference type="AlphaFoldDB" id="A0A931GIQ7"/>
<gene>
    <name evidence="6" type="ORF">IW256_002648</name>
</gene>
<protein>
    <submittedName>
        <fullName evidence="6">Segregation and condensation protein B</fullName>
    </submittedName>
</protein>
<sequence length="227" mass="24523">MTEGPEPMDTAPTDTAPTGTAPTGTAPEETPEDVAGADAAPDGAEPGLPGLRASVEAILLVVDEPVAEITLAQLLERPTHEITATLRELSAEYTEQGRGFDLREVAGGWRFYTRDVCAPVVERFVTDGQQARLTQAALETLAVVAYRQPVSRARVSAIRGVNSDGVMRTLTLRGLIEDAGQDPDSQAHLYRTTGYFLERLGLRDLEELPDLGPYLPDDLPEEIIEDK</sequence>